<dbReference type="AlphaFoldDB" id="A0A0J8GJ21"/>
<name>A0A0J8GJ21_9LIST</name>
<dbReference type="Pfam" id="PF05119">
    <property type="entry name" value="Terminase_4"/>
    <property type="match status" value="1"/>
</dbReference>
<dbReference type="EMBL" id="AZHO01000005">
    <property type="protein sequence ID" value="KMT60969.1"/>
    <property type="molecule type" value="Genomic_DNA"/>
</dbReference>
<dbReference type="RefSeq" id="WP_007475987.1">
    <property type="nucleotide sequence ID" value="NZ_KQ130610.1"/>
</dbReference>
<comment type="caution">
    <text evidence="2">The sequence shown here is derived from an EMBL/GenBank/DDBJ whole genome shotgun (WGS) entry which is preliminary data.</text>
</comment>
<evidence type="ECO:0008006" key="4">
    <source>
        <dbReference type="Google" id="ProtNLM"/>
    </source>
</evidence>
<keyword evidence="3" id="KW-1185">Reference proteome</keyword>
<organism evidence="2 3">
    <name type="scientific">Listeria fleischmannii 1991</name>
    <dbReference type="NCBI Taxonomy" id="1430899"/>
    <lineage>
        <taxon>Bacteria</taxon>
        <taxon>Bacillati</taxon>
        <taxon>Bacillota</taxon>
        <taxon>Bacilli</taxon>
        <taxon>Bacillales</taxon>
        <taxon>Listeriaceae</taxon>
        <taxon>Listeria</taxon>
    </lineage>
</organism>
<evidence type="ECO:0000313" key="2">
    <source>
        <dbReference type="EMBL" id="KMT60969.1"/>
    </source>
</evidence>
<protein>
    <recommendedName>
        <fullName evidence="4">Phage terminase small subunit P27 family</fullName>
    </recommendedName>
</protein>
<evidence type="ECO:0000313" key="3">
    <source>
        <dbReference type="Proteomes" id="UP000052258"/>
    </source>
</evidence>
<sequence>MAQQKQSARLQVLNGNPNKRNVTKLKKQAENEQKLKMNTDNLRKPPAWLDKEGKKAFIYIVQELKSVDLVGNADLYAIAIYADSYSQYLKYRRIVKATGNWVDGKPNPYITKMENAAKQMRGFGADLGLSPHARIRLAASLAEQDDGETDDY</sequence>
<accession>A0A0J8GJ21</accession>
<dbReference type="PATRIC" id="fig|1430899.3.peg.399"/>
<feature type="compositionally biased region" description="Polar residues" evidence="1">
    <location>
        <begin position="1"/>
        <end position="20"/>
    </location>
</feature>
<reference evidence="2 3" key="1">
    <citation type="journal article" date="2015" name="Genome Biol. Evol.">
        <title>Comparative Genomics of Listeria Sensu Lato: Genus-Wide Differences in Evolutionary Dynamics and the Progressive Gain of Complex, Potentially Pathogenicity-Related Traits through Lateral Gene Transfer.</title>
        <authorList>
            <person name="Chiara M."/>
            <person name="Caruso M."/>
            <person name="D'Erchia A.M."/>
            <person name="Manzari C."/>
            <person name="Fraccalvieri R."/>
            <person name="Goffredo E."/>
            <person name="Latorre L."/>
            <person name="Miccolupo A."/>
            <person name="Padalino I."/>
            <person name="Santagada G."/>
            <person name="Chiocco D."/>
            <person name="Pesole G."/>
            <person name="Horner D.S."/>
            <person name="Parisi A."/>
        </authorList>
    </citation>
    <scope>NUCLEOTIDE SEQUENCE [LARGE SCALE GENOMIC DNA]</scope>
    <source>
        <strain evidence="2 3">1991</strain>
    </source>
</reference>
<gene>
    <name evidence="2" type="ORF">X560_0389</name>
</gene>
<dbReference type="InterPro" id="IPR006448">
    <property type="entry name" value="Phage_term_ssu_P27"/>
</dbReference>
<dbReference type="NCBIfam" id="TIGR01558">
    <property type="entry name" value="sm_term_P27"/>
    <property type="match status" value="1"/>
</dbReference>
<proteinExistence type="predicted"/>
<evidence type="ECO:0000256" key="1">
    <source>
        <dbReference type="SAM" id="MobiDB-lite"/>
    </source>
</evidence>
<dbReference type="Proteomes" id="UP000052258">
    <property type="component" value="Unassembled WGS sequence"/>
</dbReference>
<feature type="region of interest" description="Disordered" evidence="1">
    <location>
        <begin position="1"/>
        <end position="21"/>
    </location>
</feature>
<dbReference type="OrthoDB" id="6010489at2"/>